<feature type="signal peptide" evidence="2">
    <location>
        <begin position="1"/>
        <end position="20"/>
    </location>
</feature>
<name>A0A3N2CQH4_9ACTN</name>
<evidence type="ECO:0000256" key="1">
    <source>
        <dbReference type="SAM" id="MobiDB-lite"/>
    </source>
</evidence>
<feature type="region of interest" description="Disordered" evidence="1">
    <location>
        <begin position="99"/>
        <end position="138"/>
    </location>
</feature>
<feature type="chain" id="PRO_5038623612" description="tRNA-dihydrouridine synthase" evidence="2">
    <location>
        <begin position="21"/>
        <end position="138"/>
    </location>
</feature>
<dbReference type="EMBL" id="RKHO01000001">
    <property type="protein sequence ID" value="ROR89781.1"/>
    <property type="molecule type" value="Genomic_DNA"/>
</dbReference>
<dbReference type="Proteomes" id="UP000281738">
    <property type="component" value="Unassembled WGS sequence"/>
</dbReference>
<comment type="caution">
    <text evidence="3">The sequence shown here is derived from an EMBL/GenBank/DDBJ whole genome shotgun (WGS) entry which is preliminary data.</text>
</comment>
<dbReference type="OrthoDB" id="5148467at2"/>
<organism evidence="3 4">
    <name type="scientific">Nocardioides aurantiacus</name>
    <dbReference type="NCBI Taxonomy" id="86796"/>
    <lineage>
        <taxon>Bacteria</taxon>
        <taxon>Bacillati</taxon>
        <taxon>Actinomycetota</taxon>
        <taxon>Actinomycetes</taxon>
        <taxon>Propionibacteriales</taxon>
        <taxon>Nocardioidaceae</taxon>
        <taxon>Nocardioides</taxon>
    </lineage>
</organism>
<evidence type="ECO:0008006" key="5">
    <source>
        <dbReference type="Google" id="ProtNLM"/>
    </source>
</evidence>
<proteinExistence type="predicted"/>
<evidence type="ECO:0000313" key="3">
    <source>
        <dbReference type="EMBL" id="ROR89781.1"/>
    </source>
</evidence>
<dbReference type="PROSITE" id="PS51257">
    <property type="entry name" value="PROKAR_LIPOPROTEIN"/>
    <property type="match status" value="1"/>
</dbReference>
<gene>
    <name evidence="3" type="ORF">EDD33_0611</name>
</gene>
<keyword evidence="4" id="KW-1185">Reference proteome</keyword>
<evidence type="ECO:0000313" key="4">
    <source>
        <dbReference type="Proteomes" id="UP000281738"/>
    </source>
</evidence>
<reference evidence="3 4" key="1">
    <citation type="submission" date="2018-11" db="EMBL/GenBank/DDBJ databases">
        <title>Sequencing the genomes of 1000 actinobacteria strains.</title>
        <authorList>
            <person name="Klenk H.-P."/>
        </authorList>
    </citation>
    <scope>NUCLEOTIDE SEQUENCE [LARGE SCALE GENOMIC DNA]</scope>
    <source>
        <strain evidence="3 4">DSM 12652</strain>
    </source>
</reference>
<protein>
    <recommendedName>
        <fullName evidence="5">tRNA-dihydrouridine synthase</fullName>
    </recommendedName>
</protein>
<keyword evidence="2" id="KW-0732">Signal</keyword>
<evidence type="ECO:0000256" key="2">
    <source>
        <dbReference type="SAM" id="SignalP"/>
    </source>
</evidence>
<dbReference type="RefSeq" id="WP_123389057.1">
    <property type="nucleotide sequence ID" value="NZ_RKHO01000001.1"/>
</dbReference>
<feature type="compositionally biased region" description="Low complexity" evidence="1">
    <location>
        <begin position="119"/>
        <end position="138"/>
    </location>
</feature>
<dbReference type="AlphaFoldDB" id="A0A3N2CQH4"/>
<sequence>MTTTLRRASRAVPLGLTVLAASSLSGCGGDPDVAAVCVDPQTQERVDDGQCDASDDPQDYDGGSGVGGAFFWYYLGTQSARSIPAVGAPVSGGTFNGSGLVSSGRSVQRGGLPADGATSFKSYSKSGGFGSSKGVSSS</sequence>
<accession>A0A3N2CQH4</accession>